<dbReference type="RefSeq" id="XP_069201360.1">
    <property type="nucleotide sequence ID" value="XM_069341289.1"/>
</dbReference>
<feature type="transmembrane region" description="Helical" evidence="8">
    <location>
        <begin position="350"/>
        <end position="370"/>
    </location>
</feature>
<evidence type="ECO:0000313" key="10">
    <source>
        <dbReference type="Proteomes" id="UP001562354"/>
    </source>
</evidence>
<keyword evidence="5" id="KW-0029">Amino-acid transport</keyword>
<evidence type="ECO:0000256" key="2">
    <source>
        <dbReference type="ARBA" id="ARBA00007467"/>
    </source>
</evidence>
<keyword evidence="8" id="KW-0926">Vacuole</keyword>
<feature type="transmembrane region" description="Helical" evidence="8">
    <location>
        <begin position="90"/>
        <end position="109"/>
    </location>
</feature>
<dbReference type="Pfam" id="PF02487">
    <property type="entry name" value="CLN3"/>
    <property type="match status" value="1"/>
</dbReference>
<dbReference type="InterPro" id="IPR003492">
    <property type="entry name" value="Battenin_disease_Cln3"/>
</dbReference>
<keyword evidence="4 8" id="KW-0812">Transmembrane</keyword>
<keyword evidence="6 8" id="KW-1133">Transmembrane helix</keyword>
<dbReference type="Proteomes" id="UP001562354">
    <property type="component" value="Unassembled WGS sequence"/>
</dbReference>
<sequence>MLPLPGAPGSSLSLYRARLSALFEGADARVCIAFWLFGLINNVLYVIILSAALDLVGPHIPKSAVLLFDVIPSFLVKLTAPYYIHNVSYSLRVLAFVALSTSGMLLIALTPSSIADGHKTTTPPGTTEILVKMSGVVLASLSSGGGELSFLGLTHYYGSFSLASWGSGTGGAGLIGAGAYVLATTTIGLSVRTSLLAFSFLPIIMLLSFFAVLPREPLRTALRKKGGYQNVPEIDDGEAETSDGASLLSHSPHNAHVSTSARHGKSSPWTAVKSKLLRARCLFFPYMLPLLLVYIAEYTINQGVAPTLLFPLKETPFSEFRAFYPTYSALYQLGVFISRSSLPFLRIKSLYVPTLLQCLNLAALTLHAAYPFIPNVYIIFIITFWEGLLGGIVYVSTFRRIGEEIREEDREFSLGATSVSDSAGICIAGFIGMGLETGLCSWQVSHGRDFCQKL</sequence>
<keyword evidence="7 8" id="KW-0472">Membrane</keyword>
<feature type="transmembrane region" description="Helical" evidence="8">
    <location>
        <begin position="320"/>
        <end position="338"/>
    </location>
</feature>
<dbReference type="PANTHER" id="PTHR10981">
    <property type="entry name" value="BATTENIN"/>
    <property type="match status" value="1"/>
</dbReference>
<dbReference type="GeneID" id="95975722"/>
<evidence type="ECO:0000256" key="3">
    <source>
        <dbReference type="ARBA" id="ARBA00022448"/>
    </source>
</evidence>
<proteinExistence type="inferred from homology"/>
<evidence type="ECO:0000313" key="9">
    <source>
        <dbReference type="EMBL" id="KAL1305086.1"/>
    </source>
</evidence>
<reference evidence="9 10" key="1">
    <citation type="submission" date="2024-07" db="EMBL/GenBank/DDBJ databases">
        <title>Draft sequence of the Neodothiora populina.</title>
        <authorList>
            <person name="Drown D.D."/>
            <person name="Schuette U.S."/>
            <person name="Buechlein A.B."/>
            <person name="Rusch D.R."/>
            <person name="Winton L.W."/>
            <person name="Adams G.A."/>
        </authorList>
    </citation>
    <scope>NUCLEOTIDE SEQUENCE [LARGE SCALE GENOMIC DNA]</scope>
    <source>
        <strain evidence="9 10">CPC 39397</strain>
    </source>
</reference>
<dbReference type="PANTHER" id="PTHR10981:SF0">
    <property type="entry name" value="BATTENIN"/>
    <property type="match status" value="1"/>
</dbReference>
<keyword evidence="10" id="KW-1185">Reference proteome</keyword>
<feature type="transmembrane region" description="Helical" evidence="8">
    <location>
        <begin position="281"/>
        <end position="300"/>
    </location>
</feature>
<comment type="similarity">
    <text evidence="2 8">Belongs to the battenin family.</text>
</comment>
<evidence type="ECO:0000256" key="7">
    <source>
        <dbReference type="ARBA" id="ARBA00023136"/>
    </source>
</evidence>
<feature type="transmembrane region" description="Helical" evidence="8">
    <location>
        <begin position="162"/>
        <end position="183"/>
    </location>
</feature>
<dbReference type="InterPro" id="IPR036259">
    <property type="entry name" value="MFS_trans_sf"/>
</dbReference>
<protein>
    <recommendedName>
        <fullName evidence="8">Protein BTN</fullName>
    </recommendedName>
</protein>
<evidence type="ECO:0000256" key="6">
    <source>
        <dbReference type="ARBA" id="ARBA00022989"/>
    </source>
</evidence>
<feature type="transmembrane region" description="Helical" evidence="8">
    <location>
        <begin position="32"/>
        <end position="53"/>
    </location>
</feature>
<gene>
    <name evidence="9" type="ORF">AAFC00_002020</name>
</gene>
<evidence type="ECO:0000256" key="5">
    <source>
        <dbReference type="ARBA" id="ARBA00022970"/>
    </source>
</evidence>
<feature type="transmembrane region" description="Helical" evidence="8">
    <location>
        <begin position="376"/>
        <end position="396"/>
    </location>
</feature>
<dbReference type="SUPFAM" id="SSF103473">
    <property type="entry name" value="MFS general substrate transporter"/>
    <property type="match status" value="1"/>
</dbReference>
<evidence type="ECO:0000256" key="1">
    <source>
        <dbReference type="ARBA" id="ARBA00004127"/>
    </source>
</evidence>
<organism evidence="9 10">
    <name type="scientific">Neodothiora populina</name>
    <dbReference type="NCBI Taxonomy" id="2781224"/>
    <lineage>
        <taxon>Eukaryota</taxon>
        <taxon>Fungi</taxon>
        <taxon>Dikarya</taxon>
        <taxon>Ascomycota</taxon>
        <taxon>Pezizomycotina</taxon>
        <taxon>Dothideomycetes</taxon>
        <taxon>Dothideomycetidae</taxon>
        <taxon>Dothideales</taxon>
        <taxon>Dothioraceae</taxon>
        <taxon>Neodothiora</taxon>
    </lineage>
</organism>
<dbReference type="EMBL" id="JBFMKM010000007">
    <property type="protein sequence ID" value="KAL1305086.1"/>
    <property type="molecule type" value="Genomic_DNA"/>
</dbReference>
<comment type="caution">
    <text evidence="9">The sequence shown here is derived from an EMBL/GenBank/DDBJ whole genome shotgun (WGS) entry which is preliminary data.</text>
</comment>
<dbReference type="PIRSF" id="PIRSF015974">
    <property type="entry name" value="CLN3_BTN1"/>
    <property type="match status" value="1"/>
</dbReference>
<comment type="subcellular location">
    <subcellularLocation>
        <location evidence="1">Endomembrane system</location>
        <topology evidence="1">Multi-pass membrane protein</topology>
    </subcellularLocation>
    <subcellularLocation>
        <location evidence="8">Vacuole membrane</location>
        <topology evidence="8">Multi-pass membrane protein</topology>
    </subcellularLocation>
</comment>
<accession>A0ABR3PG08</accession>
<evidence type="ECO:0000256" key="8">
    <source>
        <dbReference type="RuleBase" id="RU361113"/>
    </source>
</evidence>
<evidence type="ECO:0000256" key="4">
    <source>
        <dbReference type="ARBA" id="ARBA00022692"/>
    </source>
</evidence>
<feature type="transmembrane region" description="Helical" evidence="8">
    <location>
        <begin position="195"/>
        <end position="213"/>
    </location>
</feature>
<name>A0ABR3PG08_9PEZI</name>
<keyword evidence="3" id="KW-0813">Transport</keyword>
<dbReference type="PRINTS" id="PR01315">
    <property type="entry name" value="BATTENIN"/>
</dbReference>
<dbReference type="InterPro" id="IPR018460">
    <property type="entry name" value="Battenin_disease_Cln3_subgr"/>
</dbReference>